<keyword evidence="5" id="KW-1185">Reference proteome</keyword>
<protein>
    <recommendedName>
        <fullName evidence="3">FAF domain-containing protein</fullName>
    </recommendedName>
</protein>
<dbReference type="AlphaFoldDB" id="A0AAN7LIZ8"/>
<dbReference type="InterPro" id="IPR046431">
    <property type="entry name" value="FAF_dom"/>
</dbReference>
<evidence type="ECO:0000256" key="2">
    <source>
        <dbReference type="SAM" id="MobiDB-lite"/>
    </source>
</evidence>
<feature type="region of interest" description="Disordered" evidence="2">
    <location>
        <begin position="185"/>
        <end position="226"/>
    </location>
</feature>
<dbReference type="EMBL" id="JAXQNO010000014">
    <property type="protein sequence ID" value="KAK4784028.1"/>
    <property type="molecule type" value="Genomic_DNA"/>
</dbReference>
<evidence type="ECO:0000313" key="4">
    <source>
        <dbReference type="EMBL" id="KAK4784028.1"/>
    </source>
</evidence>
<dbReference type="PANTHER" id="PTHR33155">
    <property type="entry name" value="FANTASTIC FOUR-LIKE PROTEIN (DUF3049)"/>
    <property type="match status" value="1"/>
</dbReference>
<proteinExistence type="inferred from homology"/>
<dbReference type="InterPro" id="IPR021410">
    <property type="entry name" value="FAF"/>
</dbReference>
<feature type="domain" description="FAF" evidence="3">
    <location>
        <begin position="132"/>
        <end position="183"/>
    </location>
</feature>
<comment type="similarity">
    <text evidence="1">Belongs to the fantastic four family.</text>
</comment>
<reference evidence="4 5" key="1">
    <citation type="journal article" date="2023" name="Hortic Res">
        <title>Pangenome of water caltrop reveals structural variations and asymmetric subgenome divergence after allopolyploidization.</title>
        <authorList>
            <person name="Zhang X."/>
            <person name="Chen Y."/>
            <person name="Wang L."/>
            <person name="Yuan Y."/>
            <person name="Fang M."/>
            <person name="Shi L."/>
            <person name="Lu R."/>
            <person name="Comes H.P."/>
            <person name="Ma Y."/>
            <person name="Chen Y."/>
            <person name="Huang G."/>
            <person name="Zhou Y."/>
            <person name="Zheng Z."/>
            <person name="Qiu Y."/>
        </authorList>
    </citation>
    <scope>NUCLEOTIDE SEQUENCE [LARGE SCALE GENOMIC DNA]</scope>
    <source>
        <strain evidence="4">F231</strain>
    </source>
</reference>
<dbReference type="Proteomes" id="UP001346149">
    <property type="component" value="Unassembled WGS sequence"/>
</dbReference>
<evidence type="ECO:0000256" key="1">
    <source>
        <dbReference type="ARBA" id="ARBA00008690"/>
    </source>
</evidence>
<organism evidence="4 5">
    <name type="scientific">Trapa natans</name>
    <name type="common">Water chestnut</name>
    <dbReference type="NCBI Taxonomy" id="22666"/>
    <lineage>
        <taxon>Eukaryota</taxon>
        <taxon>Viridiplantae</taxon>
        <taxon>Streptophyta</taxon>
        <taxon>Embryophyta</taxon>
        <taxon>Tracheophyta</taxon>
        <taxon>Spermatophyta</taxon>
        <taxon>Magnoliopsida</taxon>
        <taxon>eudicotyledons</taxon>
        <taxon>Gunneridae</taxon>
        <taxon>Pentapetalae</taxon>
        <taxon>rosids</taxon>
        <taxon>malvids</taxon>
        <taxon>Myrtales</taxon>
        <taxon>Lythraceae</taxon>
        <taxon>Trapa</taxon>
    </lineage>
</organism>
<accession>A0AAN7LIZ8</accession>
<dbReference type="Pfam" id="PF11250">
    <property type="entry name" value="FAF"/>
    <property type="match status" value="1"/>
</dbReference>
<name>A0AAN7LIZ8_TRANT</name>
<feature type="compositionally biased region" description="Acidic residues" evidence="2">
    <location>
        <begin position="191"/>
        <end position="208"/>
    </location>
</feature>
<gene>
    <name evidence="4" type="ORF">SAY86_018396</name>
</gene>
<evidence type="ECO:0000259" key="3">
    <source>
        <dbReference type="Pfam" id="PF11250"/>
    </source>
</evidence>
<dbReference type="PANTHER" id="PTHR33155:SF4">
    <property type="entry name" value="PROTEIN FANTASTIC FOUR 3"/>
    <property type="match status" value="1"/>
</dbReference>
<sequence>MTTVLLQSPTRHYTEPPFVEQLKLKFPAKPTLEFAEFGLKVEALPEMVVENPAIRHSPRAPLKSSYCISSVLIGINMELCTEILGDETGCVEREDTRLGLLSSVPSPSSSDRFGCSKRHNLTVKKRAGPRTFPPPLTTIRGRDSIHFRPRREDGRLVIEAVRATPAHGGLQAERSHGRLRMRFVEETSPASEEEATTTEESGEGEEGGDLLSGDDGRDSNVNNDKFVGKMGNVEVFAIAGGRCTEGGKSNRDLWTGAHAWWAHHELSI</sequence>
<evidence type="ECO:0000313" key="5">
    <source>
        <dbReference type="Proteomes" id="UP001346149"/>
    </source>
</evidence>
<comment type="caution">
    <text evidence="4">The sequence shown here is derived from an EMBL/GenBank/DDBJ whole genome shotgun (WGS) entry which is preliminary data.</text>
</comment>